<evidence type="ECO:0000256" key="1">
    <source>
        <dbReference type="SAM" id="Phobius"/>
    </source>
</evidence>
<proteinExistence type="predicted"/>
<protein>
    <recommendedName>
        <fullName evidence="4">SGNH/GDSL hydrolase family protein</fullName>
    </recommendedName>
</protein>
<gene>
    <name evidence="2" type="ORF">AOPFMNJM_2291</name>
</gene>
<accession>A0ABQ4SYI2</accession>
<keyword evidence="1" id="KW-0472">Membrane</keyword>
<evidence type="ECO:0000313" key="3">
    <source>
        <dbReference type="Proteomes" id="UP001055102"/>
    </source>
</evidence>
<keyword evidence="1" id="KW-0812">Transmembrane</keyword>
<organism evidence="2 3">
    <name type="scientific">Methylobacterium jeotgali</name>
    <dbReference type="NCBI Taxonomy" id="381630"/>
    <lineage>
        <taxon>Bacteria</taxon>
        <taxon>Pseudomonadati</taxon>
        <taxon>Pseudomonadota</taxon>
        <taxon>Alphaproteobacteria</taxon>
        <taxon>Hyphomicrobiales</taxon>
        <taxon>Methylobacteriaceae</taxon>
        <taxon>Methylobacterium</taxon>
    </lineage>
</organism>
<reference evidence="2" key="1">
    <citation type="journal article" date="2021" name="Front. Microbiol.">
        <title>Comprehensive Comparative Genomics and Phenotyping of Methylobacterium Species.</title>
        <authorList>
            <person name="Alessa O."/>
            <person name="Ogura Y."/>
            <person name="Fujitani Y."/>
            <person name="Takami H."/>
            <person name="Hayashi T."/>
            <person name="Sahin N."/>
            <person name="Tani A."/>
        </authorList>
    </citation>
    <scope>NUCLEOTIDE SEQUENCE</scope>
    <source>
        <strain evidence="2">LMG 23639</strain>
    </source>
</reference>
<keyword evidence="1" id="KW-1133">Transmembrane helix</keyword>
<feature type="transmembrane region" description="Helical" evidence="1">
    <location>
        <begin position="65"/>
        <end position="87"/>
    </location>
</feature>
<keyword evidence="3" id="KW-1185">Reference proteome</keyword>
<comment type="caution">
    <text evidence="2">The sequence shown here is derived from an EMBL/GenBank/DDBJ whole genome shotgun (WGS) entry which is preliminary data.</text>
</comment>
<sequence>MMSQASAVAEAGEEAKLTARWAARGESCYAGVVSHTQLAAHSALNTTEPVAVSPSTRTNDAWGRFARLFLGAGLAVLAAYLGLAYALDPYDSGRSTLFSAGAVRPQGPRTALASRGRDPAFAAALIGNSHIQLIAPDKLSEATGLRFVQLSVPATGPGEQMRVLAWFLRHHPAPEALVIAADEYWCTDDPALPNAKPFPYWLLADRTPEYLRGLLSFSVAQEVVERIGWLLRKNRKTARPDGWWDYEPDYLRLGYADDPRLVADREKRPPATPDPHRGGPFPAAVAFARALRDVPEATPVILVFPPIYAAGLPAPGTPRAAAEAACKAAIAGALDGRPRAAALDWRRSRPELAESGLFFDQTHYRHPLAARVTADIAAALAGLGARP</sequence>
<name>A0ABQ4SYI2_9HYPH</name>
<reference evidence="2" key="2">
    <citation type="submission" date="2021-08" db="EMBL/GenBank/DDBJ databases">
        <authorList>
            <person name="Tani A."/>
            <person name="Ola A."/>
            <person name="Ogura Y."/>
            <person name="Katsura K."/>
            <person name="Hayashi T."/>
        </authorList>
    </citation>
    <scope>NUCLEOTIDE SEQUENCE</scope>
    <source>
        <strain evidence="2">LMG 23639</strain>
    </source>
</reference>
<evidence type="ECO:0008006" key="4">
    <source>
        <dbReference type="Google" id="ProtNLM"/>
    </source>
</evidence>
<evidence type="ECO:0000313" key="2">
    <source>
        <dbReference type="EMBL" id="GJE06968.1"/>
    </source>
</evidence>
<dbReference type="EMBL" id="BPQR01000038">
    <property type="protein sequence ID" value="GJE06968.1"/>
    <property type="molecule type" value="Genomic_DNA"/>
</dbReference>
<dbReference type="Proteomes" id="UP001055102">
    <property type="component" value="Unassembled WGS sequence"/>
</dbReference>